<evidence type="ECO:0000259" key="4">
    <source>
        <dbReference type="PROSITE" id="PS50893"/>
    </source>
</evidence>
<feature type="domain" description="ABC transporter" evidence="4">
    <location>
        <begin position="10"/>
        <end position="237"/>
    </location>
</feature>
<evidence type="ECO:0000256" key="2">
    <source>
        <dbReference type="ARBA" id="ARBA00022741"/>
    </source>
</evidence>
<keyword evidence="2" id="KW-0547">Nucleotide-binding</keyword>
<dbReference type="GO" id="GO:0022857">
    <property type="term" value="F:transmembrane transporter activity"/>
    <property type="evidence" value="ECO:0007669"/>
    <property type="project" value="TreeGrafter"/>
</dbReference>
<dbReference type="RefSeq" id="WP_052589392.1">
    <property type="nucleotide sequence ID" value="NZ_CP011112.1"/>
</dbReference>
<evidence type="ECO:0000256" key="1">
    <source>
        <dbReference type="ARBA" id="ARBA00022448"/>
    </source>
</evidence>
<organism evidence="5 6">
    <name type="scientific">Luteipulveratus mongoliensis</name>
    <dbReference type="NCBI Taxonomy" id="571913"/>
    <lineage>
        <taxon>Bacteria</taxon>
        <taxon>Bacillati</taxon>
        <taxon>Actinomycetota</taxon>
        <taxon>Actinomycetes</taxon>
        <taxon>Micrococcales</taxon>
        <taxon>Dermacoccaceae</taxon>
        <taxon>Luteipulveratus</taxon>
    </lineage>
</organism>
<keyword evidence="1" id="KW-0813">Transport</keyword>
<dbReference type="GO" id="GO:0005524">
    <property type="term" value="F:ATP binding"/>
    <property type="evidence" value="ECO:0007669"/>
    <property type="project" value="UniProtKB-KW"/>
</dbReference>
<name>A0A0K1JDQ3_9MICO</name>
<dbReference type="PROSITE" id="PS50893">
    <property type="entry name" value="ABC_TRANSPORTER_2"/>
    <property type="match status" value="1"/>
</dbReference>
<dbReference type="SUPFAM" id="SSF52540">
    <property type="entry name" value="P-loop containing nucleoside triphosphate hydrolases"/>
    <property type="match status" value="1"/>
</dbReference>
<keyword evidence="3" id="KW-0067">ATP-binding</keyword>
<dbReference type="Gene3D" id="3.40.50.300">
    <property type="entry name" value="P-loop containing nucleotide triphosphate hydrolases"/>
    <property type="match status" value="1"/>
</dbReference>
<dbReference type="SMART" id="SM00382">
    <property type="entry name" value="AAA"/>
    <property type="match status" value="1"/>
</dbReference>
<protein>
    <recommendedName>
        <fullName evidence="4">ABC transporter domain-containing protein</fullName>
    </recommendedName>
</protein>
<dbReference type="AlphaFoldDB" id="A0A0K1JDQ3"/>
<reference evidence="5 6" key="1">
    <citation type="submission" date="2015-03" db="EMBL/GenBank/DDBJ databases">
        <title>Luteipulveratus halotolerans sp. nov., a novel actinobacterium (Dermacoccaceae) from Sarawak, Malaysia.</title>
        <authorList>
            <person name="Juboi H."/>
            <person name="Basik A."/>
            <person name="Shamsul S.S."/>
            <person name="Arnold P."/>
            <person name="Schmitt E.K."/>
            <person name="Sanglier J.-J."/>
            <person name="Yeo T."/>
        </authorList>
    </citation>
    <scope>NUCLEOTIDE SEQUENCE [LARGE SCALE GENOMIC DNA]</scope>
    <source>
        <strain evidence="5 6">MN07-A0370</strain>
    </source>
</reference>
<dbReference type="Pfam" id="PF00005">
    <property type="entry name" value="ABC_tran"/>
    <property type="match status" value="1"/>
</dbReference>
<dbReference type="GO" id="GO:0005886">
    <property type="term" value="C:plasma membrane"/>
    <property type="evidence" value="ECO:0007669"/>
    <property type="project" value="TreeGrafter"/>
</dbReference>
<dbReference type="InterPro" id="IPR017911">
    <property type="entry name" value="MacB-like_ATP-bd"/>
</dbReference>
<dbReference type="KEGG" id="lmoi:VV02_01470"/>
<dbReference type="InterPro" id="IPR027417">
    <property type="entry name" value="P-loop_NTPase"/>
</dbReference>
<gene>
    <name evidence="5" type="ORF">VV02_01470</name>
</gene>
<dbReference type="InterPro" id="IPR015854">
    <property type="entry name" value="ABC_transpr_LolD-like"/>
</dbReference>
<dbReference type="STRING" id="571913.VV02_01470"/>
<evidence type="ECO:0000313" key="5">
    <source>
        <dbReference type="EMBL" id="AKU14847.1"/>
    </source>
</evidence>
<dbReference type="GO" id="GO:0016887">
    <property type="term" value="F:ATP hydrolysis activity"/>
    <property type="evidence" value="ECO:0007669"/>
    <property type="project" value="InterPro"/>
</dbReference>
<dbReference type="OrthoDB" id="9802264at2"/>
<evidence type="ECO:0000256" key="3">
    <source>
        <dbReference type="ARBA" id="ARBA00022840"/>
    </source>
</evidence>
<evidence type="ECO:0000313" key="6">
    <source>
        <dbReference type="Proteomes" id="UP000066480"/>
    </source>
</evidence>
<dbReference type="PATRIC" id="fig|571913.6.peg.302"/>
<dbReference type="PANTHER" id="PTHR24220:SF685">
    <property type="entry name" value="ABC TRANSPORTER RELATED"/>
    <property type="match status" value="1"/>
</dbReference>
<dbReference type="CDD" id="cd03255">
    <property type="entry name" value="ABC_MJ0796_LolCDE_FtsE"/>
    <property type="match status" value="1"/>
</dbReference>
<dbReference type="EMBL" id="CP011112">
    <property type="protein sequence ID" value="AKU14847.1"/>
    <property type="molecule type" value="Genomic_DNA"/>
</dbReference>
<dbReference type="Proteomes" id="UP000066480">
    <property type="component" value="Chromosome"/>
</dbReference>
<dbReference type="InterPro" id="IPR003439">
    <property type="entry name" value="ABC_transporter-like_ATP-bd"/>
</dbReference>
<dbReference type="InterPro" id="IPR017871">
    <property type="entry name" value="ABC_transporter-like_CS"/>
</dbReference>
<accession>A0A0K1JDQ3</accession>
<proteinExistence type="predicted"/>
<sequence>MSHQLNDIALSARSLVYSYDNEPALKGVSLQVRRGEVVSITGPSGSGKSTLMLCLAGVLTPDAGDVLLGDRRISAENEAARSRLRRREIGVVFQFGQLVPELTALENVCLPLLLSGSSRRAAESAARTWLERFEVSGVANARPSAISGGQAQRVAIARAMVTEPTVVCADEPTGALDTLAGELVMNQLVRVAREAGTTVVLVTHDARVSAYGDREIHLRDGALESGHADLVGLAGDAS</sequence>
<dbReference type="PROSITE" id="PS00211">
    <property type="entry name" value="ABC_TRANSPORTER_1"/>
    <property type="match status" value="1"/>
</dbReference>
<dbReference type="InterPro" id="IPR003593">
    <property type="entry name" value="AAA+_ATPase"/>
</dbReference>
<dbReference type="PANTHER" id="PTHR24220">
    <property type="entry name" value="IMPORT ATP-BINDING PROTEIN"/>
    <property type="match status" value="1"/>
</dbReference>
<keyword evidence="6" id="KW-1185">Reference proteome</keyword>